<reference evidence="2" key="1">
    <citation type="submission" date="2019-08" db="EMBL/GenBank/DDBJ databases">
        <authorList>
            <person name="Kucharzyk K."/>
            <person name="Murdoch R.W."/>
            <person name="Higgins S."/>
            <person name="Loffler F."/>
        </authorList>
    </citation>
    <scope>NUCLEOTIDE SEQUENCE</scope>
</reference>
<comment type="caution">
    <text evidence="2">The sequence shown here is derived from an EMBL/GenBank/DDBJ whole genome shotgun (WGS) entry which is preliminary data.</text>
</comment>
<gene>
    <name evidence="2" type="ORF">SDC9_112877</name>
</gene>
<feature type="region of interest" description="Disordered" evidence="1">
    <location>
        <begin position="1"/>
        <end position="34"/>
    </location>
</feature>
<feature type="compositionally biased region" description="Basic and acidic residues" evidence="1">
    <location>
        <begin position="20"/>
        <end position="34"/>
    </location>
</feature>
<organism evidence="2">
    <name type="scientific">bioreactor metagenome</name>
    <dbReference type="NCBI Taxonomy" id="1076179"/>
    <lineage>
        <taxon>unclassified sequences</taxon>
        <taxon>metagenomes</taxon>
        <taxon>ecological metagenomes</taxon>
    </lineage>
</organism>
<evidence type="ECO:0000256" key="1">
    <source>
        <dbReference type="SAM" id="MobiDB-lite"/>
    </source>
</evidence>
<accession>A0A645BRX1</accession>
<name>A0A645BRX1_9ZZZZ</name>
<sequence length="164" mass="17999">MGSPGVRTGPAARARFAGSPERHDTRLRSRADRGRLRSVYPVRHDAYLRNLRPSHCPDQRDALAVAACAPVLSVLLRPPLSAYDLVLHRRHGLAAFGHPRDDYDERDHWWLDAGASCQHAQFGCGGSPDHPGVRPAANVRSELSALFFRCFEPRAVNAGVPGAH</sequence>
<dbReference type="AlphaFoldDB" id="A0A645BRX1"/>
<dbReference type="EMBL" id="VSSQ01020814">
    <property type="protein sequence ID" value="MPM65973.1"/>
    <property type="molecule type" value="Genomic_DNA"/>
</dbReference>
<protein>
    <submittedName>
        <fullName evidence="2">Uncharacterized protein</fullName>
    </submittedName>
</protein>
<proteinExistence type="predicted"/>
<evidence type="ECO:0000313" key="2">
    <source>
        <dbReference type="EMBL" id="MPM65973.1"/>
    </source>
</evidence>